<name>A0ABM3QRI6_SPIOL</name>
<feature type="domain" description="DUF4218" evidence="1">
    <location>
        <begin position="670"/>
        <end position="775"/>
    </location>
</feature>
<dbReference type="SUPFAM" id="SSF50249">
    <property type="entry name" value="Nucleic acid-binding proteins"/>
    <property type="match status" value="1"/>
</dbReference>
<protein>
    <recommendedName>
        <fullName evidence="5">Transposase-associated domain-containing protein</fullName>
    </recommendedName>
</protein>
<dbReference type="Pfam" id="PF02992">
    <property type="entry name" value="Transposase_21"/>
    <property type="match status" value="1"/>
</dbReference>
<dbReference type="InterPro" id="IPR012340">
    <property type="entry name" value="NA-bd_OB-fold"/>
</dbReference>
<evidence type="ECO:0000259" key="1">
    <source>
        <dbReference type="Pfam" id="PF13960"/>
    </source>
</evidence>
<evidence type="ECO:0000259" key="2">
    <source>
        <dbReference type="Pfam" id="PF13963"/>
    </source>
</evidence>
<dbReference type="Gene3D" id="2.40.50.140">
    <property type="entry name" value="Nucleic acid-binding proteins"/>
    <property type="match status" value="1"/>
</dbReference>
<proteinExistence type="predicted"/>
<keyword evidence="3" id="KW-1185">Reference proteome</keyword>
<feature type="domain" description="Transposase-associated" evidence="2">
    <location>
        <begin position="3"/>
        <end position="76"/>
    </location>
</feature>
<evidence type="ECO:0000313" key="3">
    <source>
        <dbReference type="Proteomes" id="UP000813463"/>
    </source>
</evidence>
<dbReference type="PANTHER" id="PTHR10775">
    <property type="entry name" value="OS08G0208400 PROTEIN"/>
    <property type="match status" value="1"/>
</dbReference>
<reference evidence="4" key="2">
    <citation type="submission" date="2025-08" db="UniProtKB">
        <authorList>
            <consortium name="RefSeq"/>
        </authorList>
    </citation>
    <scope>IDENTIFICATION</scope>
    <source>
        <tissue evidence="4">Leaf</tissue>
    </source>
</reference>
<gene>
    <name evidence="4" type="primary">LOC110785175</name>
</gene>
<dbReference type="Proteomes" id="UP000813463">
    <property type="component" value="Chromosome 5"/>
</dbReference>
<dbReference type="InterPro" id="IPR029480">
    <property type="entry name" value="Transpos_assoc"/>
</dbReference>
<dbReference type="Pfam" id="PF13963">
    <property type="entry name" value="Transpos_assoc"/>
    <property type="match status" value="1"/>
</dbReference>
<dbReference type="InterPro" id="IPR025452">
    <property type="entry name" value="DUF4218"/>
</dbReference>
<reference evidence="3" key="1">
    <citation type="journal article" date="2021" name="Nat. Commun.">
        <title>Genomic analyses provide insights into spinach domestication and the genetic basis of agronomic traits.</title>
        <authorList>
            <person name="Cai X."/>
            <person name="Sun X."/>
            <person name="Xu C."/>
            <person name="Sun H."/>
            <person name="Wang X."/>
            <person name="Ge C."/>
            <person name="Zhang Z."/>
            <person name="Wang Q."/>
            <person name="Fei Z."/>
            <person name="Jiao C."/>
            <person name="Wang Q."/>
        </authorList>
    </citation>
    <scope>NUCLEOTIDE SEQUENCE [LARGE SCALE GENOMIC DNA]</scope>
    <source>
        <strain evidence="3">cv. Varoflay</strain>
    </source>
</reference>
<sequence length="959" mass="111179">MDKSWISHKRTTPLFRQGVEEFIRIVLTRKKEGEKICCPCKSCGNMRKVSTEDELRAHIFWNGFSKNYTDWIWHGEGETGTENHSYEDHAEDLNTHHGNENEVLDEVFDEMLHDTEDNLTEGPPDYESLLTDAETPLYPGCSKYTRLTGVLELFELKAEAGWTDYHYSKLMVKLKDMFPEGNTLPSYTYATKKMLCPMGLDAEKIHACPNDCVLYRKDYNYLHECPTCGTSRYKVKSNGENTNEPAKVMWYLPVVPRLKRLFANAKDAENLTWHADGRNKDGMLRHAADSPQWKHIGTTFPNFSRETRNLRLRLCTDGINPFGNMSSQHSTWPVLLVNYNLPPWLCMKRKYIMLSNLISGPKQPGNDIDVYLAPLIEDLKKLWDEGERVYDEYRKETFTLRAMIFCTINDFPAYGNLSGHVVKGYKACPICEDDTKAVQLKSSKKVVYPFQRVFLPRNHPYRRLCKAFNGEPEHRSPPKPLTGKQVYERVKDINCVFGKPYKSLGDKLCYKKRSAFWILPYWEHLSVRHCIDVMHVEKNVFDSLIGTLLNMPGKTKDGEKARNDMVKMGMRLELKPTKKGKRYYLPPACYTLSKKEKKVLCESLHNVKVPSGYSSNIRNLVSLKDLKLVGLKSHDCHTLMQEILPIAIRSILPKQVRQAIIRLCLFFKAICSRVLDPGKLDSLQSQLIVTLCQLEMYFPPSFFDIMVYLIVHLVREVKLCGPVYLRYMYPFERNMGDWKGYVRNRSRPEGSIVEGYLTDEVLRYCIEHLEELETLGLPKPRHNKERVQGIGTVGRKVLNLSREIVDQAYLYILQQVDEVQPYLADHMNLIRQEYHGRGEKILRDEHNRSFIRWFQEKVDRGLKQTPNDVSEDIRCAAPAARMGMTRRVYPLGSLNPYQGNWTIKVRVTSKGTLRTFYNERGEGNVFNVELTDEYGTQIQATMFNAIEKKFFDTFDAGKV</sequence>
<dbReference type="GeneID" id="110785175"/>
<dbReference type="RefSeq" id="XP_056685972.1">
    <property type="nucleotide sequence ID" value="XM_056829994.1"/>
</dbReference>
<evidence type="ECO:0008006" key="5">
    <source>
        <dbReference type="Google" id="ProtNLM"/>
    </source>
</evidence>
<organism evidence="3 4">
    <name type="scientific">Spinacia oleracea</name>
    <name type="common">Spinach</name>
    <dbReference type="NCBI Taxonomy" id="3562"/>
    <lineage>
        <taxon>Eukaryota</taxon>
        <taxon>Viridiplantae</taxon>
        <taxon>Streptophyta</taxon>
        <taxon>Embryophyta</taxon>
        <taxon>Tracheophyta</taxon>
        <taxon>Spermatophyta</taxon>
        <taxon>Magnoliopsida</taxon>
        <taxon>eudicotyledons</taxon>
        <taxon>Gunneridae</taxon>
        <taxon>Pentapetalae</taxon>
        <taxon>Caryophyllales</taxon>
        <taxon>Chenopodiaceae</taxon>
        <taxon>Chenopodioideae</taxon>
        <taxon>Anserineae</taxon>
        <taxon>Spinacia</taxon>
    </lineage>
</organism>
<dbReference type="PANTHER" id="PTHR10775:SF179">
    <property type="entry name" value="TRANSPOSON, EN_SPM-LIKE, TRANSPOSASE-ASSOCIATED DOMAIN PROTEIN"/>
    <property type="match status" value="1"/>
</dbReference>
<dbReference type="InterPro" id="IPR004242">
    <property type="entry name" value="Transposase_21"/>
</dbReference>
<accession>A0ABM3QRI6</accession>
<dbReference type="CDD" id="cd04474">
    <property type="entry name" value="RPA1_DBD_A"/>
    <property type="match status" value="1"/>
</dbReference>
<evidence type="ECO:0000313" key="4">
    <source>
        <dbReference type="RefSeq" id="XP_056685972.1"/>
    </source>
</evidence>
<dbReference type="Pfam" id="PF13960">
    <property type="entry name" value="DUF4218"/>
    <property type="match status" value="1"/>
</dbReference>